<dbReference type="GO" id="GO:0009898">
    <property type="term" value="C:cytoplasmic side of plasma membrane"/>
    <property type="evidence" value="ECO:0007669"/>
    <property type="project" value="TreeGrafter"/>
</dbReference>
<dbReference type="OrthoDB" id="5592979at2759"/>
<feature type="compositionally biased region" description="Basic and acidic residues" evidence="4">
    <location>
        <begin position="191"/>
        <end position="200"/>
    </location>
</feature>
<dbReference type="Gene3D" id="6.10.250.1710">
    <property type="match status" value="1"/>
</dbReference>
<dbReference type="AlphaFoldDB" id="A0A9Q1CAY5"/>
<feature type="region of interest" description="Disordered" evidence="4">
    <location>
        <begin position="1"/>
        <end position="26"/>
    </location>
</feature>
<dbReference type="Proteomes" id="UP001152320">
    <property type="component" value="Chromosome 5"/>
</dbReference>
<dbReference type="PANTHER" id="PTHR22761">
    <property type="entry name" value="CHARGED MULTIVESICULAR BODY PROTEIN"/>
    <property type="match status" value="1"/>
</dbReference>
<comment type="similarity">
    <text evidence="2">Belongs to the SNF7 family.</text>
</comment>
<feature type="region of interest" description="Disordered" evidence="4">
    <location>
        <begin position="50"/>
        <end position="70"/>
    </location>
</feature>
<name>A0A9Q1CAY5_HOLLE</name>
<dbReference type="Pfam" id="PF03357">
    <property type="entry name" value="Snf7"/>
    <property type="match status" value="1"/>
</dbReference>
<comment type="subcellular location">
    <subcellularLocation>
        <location evidence="1">Endosome</location>
    </subcellularLocation>
</comment>
<dbReference type="Gene3D" id="1.10.287.1060">
    <property type="entry name" value="ESAT-6-like"/>
    <property type="match status" value="1"/>
</dbReference>
<evidence type="ECO:0000256" key="4">
    <source>
        <dbReference type="SAM" id="MobiDB-lite"/>
    </source>
</evidence>
<feature type="compositionally biased region" description="Basic residues" evidence="4">
    <location>
        <begin position="53"/>
        <end position="70"/>
    </location>
</feature>
<dbReference type="GO" id="GO:0032511">
    <property type="term" value="P:late endosome to vacuole transport via multivesicular body sorting pathway"/>
    <property type="evidence" value="ECO:0007669"/>
    <property type="project" value="TreeGrafter"/>
</dbReference>
<evidence type="ECO:0000313" key="5">
    <source>
        <dbReference type="EMBL" id="KAJ8041349.1"/>
    </source>
</evidence>
<proteinExistence type="inferred from homology"/>
<dbReference type="EMBL" id="JAIZAY010000005">
    <property type="protein sequence ID" value="KAJ8041349.1"/>
    <property type="molecule type" value="Genomic_DNA"/>
</dbReference>
<comment type="caution">
    <text evidence="5">The sequence shown here is derived from an EMBL/GenBank/DDBJ whole genome shotgun (WGS) entry which is preliminary data.</text>
</comment>
<dbReference type="PANTHER" id="PTHR22761:SF10">
    <property type="entry name" value="GH13992P"/>
    <property type="match status" value="1"/>
</dbReference>
<keyword evidence="6" id="KW-1185">Reference proteome</keyword>
<sequence>MSRFFRGGKTKEVGTSSAEGIQKMKGTEEMLTKKEELLVKQIVDQTKIARQNAAKRNKRASMNSLKKKKKKLEKHLQQIDDIRSTIELHRAALGNAITKTEVLKNRADAVMALRNAFALGVEAADNMMADIQEQIKLASQVLSKPPGFGQDVDEDDLMAELEELEQEEFDQKMQDVDVELPEPFAWGKKKEKSEDDDLRKLQAWAS</sequence>
<evidence type="ECO:0000256" key="2">
    <source>
        <dbReference type="ARBA" id="ARBA00006190"/>
    </source>
</evidence>
<feature type="region of interest" description="Disordered" evidence="4">
    <location>
        <begin position="183"/>
        <end position="206"/>
    </location>
</feature>
<dbReference type="GO" id="GO:0006900">
    <property type="term" value="P:vesicle budding from membrane"/>
    <property type="evidence" value="ECO:0007669"/>
    <property type="project" value="TreeGrafter"/>
</dbReference>
<protein>
    <submittedName>
        <fullName evidence="5">Charged multivesicular body protein 4b</fullName>
    </submittedName>
</protein>
<reference evidence="5" key="1">
    <citation type="submission" date="2021-10" db="EMBL/GenBank/DDBJ databases">
        <title>Tropical sea cucumber genome reveals ecological adaptation and Cuvierian tubules defense mechanism.</title>
        <authorList>
            <person name="Chen T."/>
        </authorList>
    </citation>
    <scope>NUCLEOTIDE SEQUENCE</scope>
    <source>
        <strain evidence="5">Nanhai2018</strain>
        <tissue evidence="5">Muscle</tissue>
    </source>
</reference>
<accession>A0A9Q1CAY5</accession>
<keyword evidence="3" id="KW-0967">Endosome</keyword>
<evidence type="ECO:0000256" key="1">
    <source>
        <dbReference type="ARBA" id="ARBA00004177"/>
    </source>
</evidence>
<dbReference type="InterPro" id="IPR005024">
    <property type="entry name" value="Snf7_fam"/>
</dbReference>
<dbReference type="GO" id="GO:0005771">
    <property type="term" value="C:multivesicular body"/>
    <property type="evidence" value="ECO:0007669"/>
    <property type="project" value="TreeGrafter"/>
</dbReference>
<dbReference type="GO" id="GO:0000815">
    <property type="term" value="C:ESCRT III complex"/>
    <property type="evidence" value="ECO:0007669"/>
    <property type="project" value="TreeGrafter"/>
</dbReference>
<evidence type="ECO:0000313" key="6">
    <source>
        <dbReference type="Proteomes" id="UP001152320"/>
    </source>
</evidence>
<organism evidence="5 6">
    <name type="scientific">Holothuria leucospilota</name>
    <name type="common">Black long sea cucumber</name>
    <name type="synonym">Mertensiothuria leucospilota</name>
    <dbReference type="NCBI Taxonomy" id="206669"/>
    <lineage>
        <taxon>Eukaryota</taxon>
        <taxon>Metazoa</taxon>
        <taxon>Echinodermata</taxon>
        <taxon>Eleutherozoa</taxon>
        <taxon>Echinozoa</taxon>
        <taxon>Holothuroidea</taxon>
        <taxon>Aspidochirotacea</taxon>
        <taxon>Aspidochirotida</taxon>
        <taxon>Holothuriidae</taxon>
        <taxon>Holothuria</taxon>
    </lineage>
</organism>
<evidence type="ECO:0000256" key="3">
    <source>
        <dbReference type="ARBA" id="ARBA00022753"/>
    </source>
</evidence>
<gene>
    <name evidence="5" type="ORF">HOLleu_12146</name>
</gene>